<gene>
    <name evidence="3" type="ORF">ATJ93_1366</name>
</gene>
<evidence type="ECO:0000313" key="4">
    <source>
        <dbReference type="Proteomes" id="UP000283805"/>
    </source>
</evidence>
<dbReference type="Proteomes" id="UP000283805">
    <property type="component" value="Unassembled WGS sequence"/>
</dbReference>
<dbReference type="NCBIfam" id="TIGR04126">
    <property type="entry name" value="PGF_CTERM"/>
    <property type="match status" value="1"/>
</dbReference>
<sequence>MNVNRGATVLVVLLVAASTIGLAAGAGAAGAATTQSGDGTSSTSADGEAYAGTHVDFAVDGDAIANYTIDGEEAFSSVSVQSQSDAGADAGLGADISLETMTDLNGAGLSLAAQTETSAQVEAESGATLSAHDNQRGSLVVRSGGESQYVQAELGADATAEQDGDTVRVETGSNEGVFLVVGDGEVTVNDEGDVTAELASDAALTFRSYEDGERDEDAEYEESLIADGTAAAEVHVEDRDGETAKSAVAYGEDISAEVSQAAESQVEMTVERAHGEGTVVITTVSEEAVGSLEDIDVTVDGEAAVEASSKSELEAATQNADSSHYMVAQQAEAQGEATVYIAFNHFSERTATIDGSDDGGSTDDGSSDDETDSSDGTDDESDTSTTDSETQEETDTTDSDDETTDEETGESESDSGGSGDSLPGFGVGVATIALSIAGLLARLQD</sequence>
<dbReference type="GO" id="GO:0030115">
    <property type="term" value="C:S-layer"/>
    <property type="evidence" value="ECO:0007669"/>
    <property type="project" value="UniProtKB-SubCell"/>
</dbReference>
<dbReference type="RefSeq" id="WP_120243791.1">
    <property type="nucleotide sequence ID" value="NZ_RAPO01000001.1"/>
</dbReference>
<keyword evidence="1" id="KW-0732">Signal</keyword>
<comment type="caution">
    <text evidence="3">The sequence shown here is derived from an EMBL/GenBank/DDBJ whole genome shotgun (WGS) entry which is preliminary data.</text>
</comment>
<accession>A0A3R7E276</accession>
<feature type="region of interest" description="Disordered" evidence="2">
    <location>
        <begin position="351"/>
        <end position="426"/>
    </location>
</feature>
<protein>
    <submittedName>
        <fullName evidence="3">PGF-CTERM protein</fullName>
    </submittedName>
</protein>
<name>A0A3R7E276_9EURY</name>
<reference evidence="3 4" key="1">
    <citation type="submission" date="2018-09" db="EMBL/GenBank/DDBJ databases">
        <title>Genomic Encyclopedia of Archaeal and Bacterial Type Strains, Phase II (KMG-II): from individual species to whole genera.</title>
        <authorList>
            <person name="Goeker M."/>
        </authorList>
    </citation>
    <scope>NUCLEOTIDE SEQUENCE [LARGE SCALE GENOMIC DNA]</scope>
    <source>
        <strain evidence="3 4">DSM 13151</strain>
    </source>
</reference>
<dbReference type="InterPro" id="IPR026371">
    <property type="entry name" value="PGF_CTERM"/>
</dbReference>
<evidence type="ECO:0000256" key="2">
    <source>
        <dbReference type="SAM" id="MobiDB-lite"/>
    </source>
</evidence>
<feature type="compositionally biased region" description="Acidic residues" evidence="2">
    <location>
        <begin position="355"/>
        <end position="382"/>
    </location>
</feature>
<feature type="compositionally biased region" description="Acidic residues" evidence="2">
    <location>
        <begin position="389"/>
        <end position="413"/>
    </location>
</feature>
<dbReference type="GO" id="GO:0005886">
    <property type="term" value="C:plasma membrane"/>
    <property type="evidence" value="ECO:0007669"/>
    <property type="project" value="UniProtKB-SubCell"/>
</dbReference>
<proteinExistence type="predicted"/>
<organism evidence="3 4">
    <name type="scientific">Halopiger aswanensis</name>
    <dbReference type="NCBI Taxonomy" id="148449"/>
    <lineage>
        <taxon>Archaea</taxon>
        <taxon>Methanobacteriati</taxon>
        <taxon>Methanobacteriota</taxon>
        <taxon>Stenosarchaea group</taxon>
        <taxon>Halobacteria</taxon>
        <taxon>Halobacteriales</taxon>
        <taxon>Natrialbaceae</taxon>
        <taxon>Halopiger</taxon>
    </lineage>
</organism>
<keyword evidence="4" id="KW-1185">Reference proteome</keyword>
<evidence type="ECO:0000313" key="3">
    <source>
        <dbReference type="EMBL" id="RKD98359.1"/>
    </source>
</evidence>
<dbReference type="OrthoDB" id="157479at2157"/>
<dbReference type="AlphaFoldDB" id="A0A3R7E276"/>
<dbReference type="EMBL" id="RAPO01000001">
    <property type="protein sequence ID" value="RKD98359.1"/>
    <property type="molecule type" value="Genomic_DNA"/>
</dbReference>
<evidence type="ECO:0000256" key="1">
    <source>
        <dbReference type="ARBA" id="ARBA00022729"/>
    </source>
</evidence>